<organism evidence="1 2">
    <name type="scientific">Candidatus Geothrix odensensis</name>
    <dbReference type="NCBI Taxonomy" id="2954440"/>
    <lineage>
        <taxon>Bacteria</taxon>
        <taxon>Pseudomonadati</taxon>
        <taxon>Acidobacteriota</taxon>
        <taxon>Holophagae</taxon>
        <taxon>Holophagales</taxon>
        <taxon>Holophagaceae</taxon>
        <taxon>Geothrix</taxon>
    </lineage>
</organism>
<dbReference type="EMBL" id="JADKCH010000001">
    <property type="protein sequence ID" value="MBK8571482.1"/>
    <property type="molecule type" value="Genomic_DNA"/>
</dbReference>
<evidence type="ECO:0000313" key="2">
    <source>
        <dbReference type="Proteomes" id="UP000709959"/>
    </source>
</evidence>
<comment type="caution">
    <text evidence="1">The sequence shown here is derived from an EMBL/GenBank/DDBJ whole genome shotgun (WGS) entry which is preliminary data.</text>
</comment>
<evidence type="ECO:0000313" key="1">
    <source>
        <dbReference type="EMBL" id="MBK8571482.1"/>
    </source>
</evidence>
<accession>A0A936EZT1</accession>
<sequence>MTPAVPEASLTALMHLLTEQALLSMGVPHPMVKEAPPANPVVARFYIDLLSVLKEKTETSRTVAETAQMEELLYQLRMRVMDLKPAAETPVDPKP</sequence>
<dbReference type="Proteomes" id="UP000709959">
    <property type="component" value="Unassembled WGS sequence"/>
</dbReference>
<reference evidence="1 2" key="1">
    <citation type="submission" date="2020-10" db="EMBL/GenBank/DDBJ databases">
        <title>Connecting structure to function with the recovery of over 1000 high-quality activated sludge metagenome-assembled genomes encoding full-length rRNA genes using long-read sequencing.</title>
        <authorList>
            <person name="Singleton C.M."/>
            <person name="Petriglieri F."/>
            <person name="Kristensen J.M."/>
            <person name="Kirkegaard R.H."/>
            <person name="Michaelsen T.Y."/>
            <person name="Andersen M.H."/>
            <person name="Karst S.M."/>
            <person name="Dueholm M.S."/>
            <person name="Nielsen P.H."/>
            <person name="Albertsen M."/>
        </authorList>
    </citation>
    <scope>NUCLEOTIDE SEQUENCE [LARGE SCALE GENOMIC DNA]</scope>
    <source>
        <strain evidence="1">OdNE_18-Q3-R46-58_MAXAC.008</strain>
    </source>
</reference>
<name>A0A936EZT1_9BACT</name>
<gene>
    <name evidence="1" type="ORF">IPN91_02350</name>
</gene>
<protein>
    <submittedName>
        <fullName evidence="1">DUF1844 domain-containing protein</fullName>
    </submittedName>
</protein>
<dbReference type="AlphaFoldDB" id="A0A936EZT1"/>
<dbReference type="InterPro" id="IPR014995">
    <property type="entry name" value="DUF1844"/>
</dbReference>
<dbReference type="Pfam" id="PF08899">
    <property type="entry name" value="DUF1844"/>
    <property type="match status" value="1"/>
</dbReference>
<proteinExistence type="predicted"/>